<dbReference type="Proteomes" id="UP001589670">
    <property type="component" value="Unassembled WGS sequence"/>
</dbReference>
<evidence type="ECO:0000256" key="2">
    <source>
        <dbReference type="ARBA" id="ARBA00012438"/>
    </source>
</evidence>
<dbReference type="SMART" id="SM00387">
    <property type="entry name" value="HATPase_c"/>
    <property type="match status" value="1"/>
</dbReference>
<dbReference type="PRINTS" id="PR00344">
    <property type="entry name" value="BCTRLSENSOR"/>
</dbReference>
<evidence type="ECO:0000259" key="7">
    <source>
        <dbReference type="PROSITE" id="PS50109"/>
    </source>
</evidence>
<dbReference type="PANTHER" id="PTHR43065">
    <property type="entry name" value="SENSOR HISTIDINE KINASE"/>
    <property type="match status" value="1"/>
</dbReference>
<gene>
    <name evidence="9" type="ORF">ACFFU4_11725</name>
</gene>
<dbReference type="InterPro" id="IPR003594">
    <property type="entry name" value="HATPase_dom"/>
</dbReference>
<dbReference type="PROSITE" id="PS50109">
    <property type="entry name" value="HIS_KIN"/>
    <property type="match status" value="1"/>
</dbReference>
<feature type="domain" description="Response regulatory" evidence="8">
    <location>
        <begin position="648"/>
        <end position="764"/>
    </location>
</feature>
<dbReference type="Pfam" id="PF00512">
    <property type="entry name" value="HisKA"/>
    <property type="match status" value="1"/>
</dbReference>
<dbReference type="InterPro" id="IPR004358">
    <property type="entry name" value="Sig_transdc_His_kin-like_C"/>
</dbReference>
<evidence type="ECO:0000313" key="10">
    <source>
        <dbReference type="Proteomes" id="UP001589670"/>
    </source>
</evidence>
<dbReference type="SUPFAM" id="SSF55874">
    <property type="entry name" value="ATPase domain of HSP90 chaperone/DNA topoisomerase II/histidine kinase"/>
    <property type="match status" value="1"/>
</dbReference>
<dbReference type="SUPFAM" id="SSF52172">
    <property type="entry name" value="CheY-like"/>
    <property type="match status" value="1"/>
</dbReference>
<dbReference type="SMART" id="SM00448">
    <property type="entry name" value="REC"/>
    <property type="match status" value="1"/>
</dbReference>
<organism evidence="9 10">
    <name type="scientific">Roseovarius ramblicola</name>
    <dbReference type="NCBI Taxonomy" id="2022336"/>
    <lineage>
        <taxon>Bacteria</taxon>
        <taxon>Pseudomonadati</taxon>
        <taxon>Pseudomonadota</taxon>
        <taxon>Alphaproteobacteria</taxon>
        <taxon>Rhodobacterales</taxon>
        <taxon>Roseobacteraceae</taxon>
        <taxon>Roseovarius</taxon>
    </lineage>
</organism>
<feature type="transmembrane region" description="Helical" evidence="6">
    <location>
        <begin position="22"/>
        <end position="40"/>
    </location>
</feature>
<evidence type="ECO:0000256" key="3">
    <source>
        <dbReference type="ARBA" id="ARBA00022553"/>
    </source>
</evidence>
<evidence type="ECO:0000256" key="6">
    <source>
        <dbReference type="SAM" id="Phobius"/>
    </source>
</evidence>
<dbReference type="InterPro" id="IPR003661">
    <property type="entry name" value="HisK_dim/P_dom"/>
</dbReference>
<evidence type="ECO:0000259" key="8">
    <source>
        <dbReference type="PROSITE" id="PS50110"/>
    </source>
</evidence>
<name>A0ABV5I2W3_9RHOB</name>
<dbReference type="Gene3D" id="3.30.565.10">
    <property type="entry name" value="Histidine kinase-like ATPase, C-terminal domain"/>
    <property type="match status" value="1"/>
</dbReference>
<dbReference type="EMBL" id="JBHMEC010000017">
    <property type="protein sequence ID" value="MFB9150416.1"/>
    <property type="molecule type" value="Genomic_DNA"/>
</dbReference>
<dbReference type="CDD" id="cd00082">
    <property type="entry name" value="HisKA"/>
    <property type="match status" value="1"/>
</dbReference>
<feature type="region of interest" description="Disordered" evidence="5">
    <location>
        <begin position="765"/>
        <end position="795"/>
    </location>
</feature>
<dbReference type="GO" id="GO:0005524">
    <property type="term" value="F:ATP binding"/>
    <property type="evidence" value="ECO:0007669"/>
    <property type="project" value="UniProtKB-KW"/>
</dbReference>
<evidence type="ECO:0000256" key="1">
    <source>
        <dbReference type="ARBA" id="ARBA00000085"/>
    </source>
</evidence>
<dbReference type="InterPro" id="IPR005467">
    <property type="entry name" value="His_kinase_dom"/>
</dbReference>
<keyword evidence="3 4" id="KW-0597">Phosphoprotein</keyword>
<dbReference type="SMART" id="SM00388">
    <property type="entry name" value="HisKA"/>
    <property type="match status" value="1"/>
</dbReference>
<comment type="catalytic activity">
    <reaction evidence="1">
        <text>ATP + protein L-histidine = ADP + protein N-phospho-L-histidine.</text>
        <dbReference type="EC" id="2.7.13.3"/>
    </reaction>
</comment>
<dbReference type="Pfam" id="PF02518">
    <property type="entry name" value="HATPase_c"/>
    <property type="match status" value="1"/>
</dbReference>
<dbReference type="InterPro" id="IPR035965">
    <property type="entry name" value="PAS-like_dom_sf"/>
</dbReference>
<keyword evidence="9" id="KW-0067">ATP-binding</keyword>
<dbReference type="PANTHER" id="PTHR43065:SF42">
    <property type="entry name" value="TWO-COMPONENT SENSOR PPRA"/>
    <property type="match status" value="1"/>
</dbReference>
<keyword evidence="6" id="KW-0812">Transmembrane</keyword>
<keyword evidence="9" id="KW-0547">Nucleotide-binding</keyword>
<dbReference type="Gene3D" id="1.10.287.130">
    <property type="match status" value="1"/>
</dbReference>
<dbReference type="SUPFAM" id="SSF55785">
    <property type="entry name" value="PYP-like sensor domain (PAS domain)"/>
    <property type="match status" value="1"/>
</dbReference>
<sequence length="795" mass="85216">MAELTTSGETWQRAGQQLAPRAGLIGAAAMLFVSTGLLVGGGQAQWLLTLVGAVLFCAALWLRVSRFRAARARSARLAAAATLSEHDPRPLLLSGPKGKIAFANRAARDEYAAEQGGTLVTLLREQLADPGPLLLRMESRAAATGAAREDVVTRAGHICLCVHRAGESLFMWRIEKSADPPLRDPAAHPLPMMTVGRGGTVLYMNPAVRDLIGSRVRALGEVCGNRRPRPGTFCTVDTPGGPLDCLYVERSGMAGRREVYLLPGVEAGPRTLDGWAFFDHLPVPLLKLDTDGRVRLSNAPARALLYCGESGGARLGELLEGLGRPVTDWIADAAAGRGTVRPEFLRVRRAEGERFVQVALNRASDGDETVLIAVMTDATEFKSLQAQFAQSQKMQAIGQLAGGIAHDFNNLLTAITGHCDLILLRHDPDDQDYADLTQINQNANRAAALVSQLLAYSRKQTMHPRILDLRDTLSDLTHLLNRLVGERITLSLSHEPGLEAIRADKRQLEQVIMNLVVNARDAMPDGGEIRIVTRNLALDEPLQRDRAVVARGQYVSVEVTDEGTGIAQDELDKVFEPFFTTKRVGKGTGLGLSTVYGIVKQSGGFVFADSAEGKGTTFRLLFPAHAHPEAARPEGGTVAPCAVRGDGVILLVEDEVPVRAFASRALQLRGYTVIEAGSAEEALDILGDATLAVDVFVSDVVMPGLDGPGWVQQALAARPDVPVVFVSGYAEETFGDVQASLPASVFLPKPFSLDELVETVHRLARDRQRSDGHPADVESIARTQDTGGGDGAGTS</sequence>
<dbReference type="PROSITE" id="PS50110">
    <property type="entry name" value="RESPONSE_REGULATORY"/>
    <property type="match status" value="1"/>
</dbReference>
<dbReference type="RefSeq" id="WP_377069954.1">
    <property type="nucleotide sequence ID" value="NZ_JBHMEC010000017.1"/>
</dbReference>
<keyword evidence="6" id="KW-1133">Transmembrane helix</keyword>
<feature type="domain" description="Histidine kinase" evidence="7">
    <location>
        <begin position="403"/>
        <end position="626"/>
    </location>
</feature>
<dbReference type="InterPro" id="IPR036890">
    <property type="entry name" value="HATPase_C_sf"/>
</dbReference>
<dbReference type="InterPro" id="IPR001789">
    <property type="entry name" value="Sig_transdc_resp-reg_receiver"/>
</dbReference>
<feature type="compositionally biased region" description="Basic and acidic residues" evidence="5">
    <location>
        <begin position="765"/>
        <end position="776"/>
    </location>
</feature>
<dbReference type="InterPro" id="IPR011006">
    <property type="entry name" value="CheY-like_superfamily"/>
</dbReference>
<protein>
    <recommendedName>
        <fullName evidence="2">histidine kinase</fullName>
        <ecNumber evidence="2">2.7.13.3</ecNumber>
    </recommendedName>
</protein>
<comment type="caution">
    <text evidence="9">The sequence shown here is derived from an EMBL/GenBank/DDBJ whole genome shotgun (WGS) entry which is preliminary data.</text>
</comment>
<proteinExistence type="predicted"/>
<dbReference type="Pfam" id="PF00072">
    <property type="entry name" value="Response_reg"/>
    <property type="match status" value="1"/>
</dbReference>
<dbReference type="EC" id="2.7.13.3" evidence="2"/>
<keyword evidence="6" id="KW-0472">Membrane</keyword>
<evidence type="ECO:0000256" key="4">
    <source>
        <dbReference type="PROSITE-ProRule" id="PRU00169"/>
    </source>
</evidence>
<keyword evidence="10" id="KW-1185">Reference proteome</keyword>
<dbReference type="SUPFAM" id="SSF47384">
    <property type="entry name" value="Homodimeric domain of signal transducing histidine kinase"/>
    <property type="match status" value="1"/>
</dbReference>
<dbReference type="Gene3D" id="3.40.50.2300">
    <property type="match status" value="1"/>
</dbReference>
<dbReference type="Gene3D" id="3.30.450.20">
    <property type="entry name" value="PAS domain"/>
    <property type="match status" value="1"/>
</dbReference>
<accession>A0ABV5I2W3</accession>
<feature type="modified residue" description="4-aspartylphosphate" evidence="4">
    <location>
        <position position="699"/>
    </location>
</feature>
<evidence type="ECO:0000313" key="9">
    <source>
        <dbReference type="EMBL" id="MFB9150416.1"/>
    </source>
</evidence>
<evidence type="ECO:0000256" key="5">
    <source>
        <dbReference type="SAM" id="MobiDB-lite"/>
    </source>
</evidence>
<feature type="transmembrane region" description="Helical" evidence="6">
    <location>
        <begin position="46"/>
        <end position="64"/>
    </location>
</feature>
<reference evidence="9 10" key="1">
    <citation type="submission" date="2024-09" db="EMBL/GenBank/DDBJ databases">
        <authorList>
            <person name="Sun Q."/>
            <person name="Mori K."/>
        </authorList>
    </citation>
    <scope>NUCLEOTIDE SEQUENCE [LARGE SCALE GENOMIC DNA]</scope>
    <source>
        <strain evidence="9 10">CECT 9424</strain>
    </source>
</reference>
<dbReference type="InterPro" id="IPR036097">
    <property type="entry name" value="HisK_dim/P_sf"/>
</dbReference>
<feature type="compositionally biased region" description="Gly residues" evidence="5">
    <location>
        <begin position="786"/>
        <end position="795"/>
    </location>
</feature>